<organism evidence="3 4">
    <name type="scientific">Brevibacillus fulvus</name>
    <dbReference type="NCBI Taxonomy" id="1125967"/>
    <lineage>
        <taxon>Bacteria</taxon>
        <taxon>Bacillati</taxon>
        <taxon>Bacillota</taxon>
        <taxon>Bacilli</taxon>
        <taxon>Bacillales</taxon>
        <taxon>Paenibacillaceae</taxon>
        <taxon>Brevibacillus</taxon>
    </lineage>
</organism>
<keyword evidence="4" id="KW-1185">Reference proteome</keyword>
<feature type="domain" description="SLH" evidence="2">
    <location>
        <begin position="629"/>
        <end position="691"/>
    </location>
</feature>
<accession>A0A938XUN5</accession>
<dbReference type="InterPro" id="IPR001119">
    <property type="entry name" value="SLH_dom"/>
</dbReference>
<gene>
    <name evidence="3" type="ORF">JOD01_002408</name>
</gene>
<dbReference type="RefSeq" id="WP_204518543.1">
    <property type="nucleotide sequence ID" value="NZ_BAABIN010000016.1"/>
</dbReference>
<dbReference type="EMBL" id="JAFBEB010000007">
    <property type="protein sequence ID" value="MBM7590798.1"/>
    <property type="molecule type" value="Genomic_DNA"/>
</dbReference>
<reference evidence="3" key="1">
    <citation type="submission" date="2021-01" db="EMBL/GenBank/DDBJ databases">
        <title>Genomic Encyclopedia of Type Strains, Phase IV (KMG-IV): sequencing the most valuable type-strain genomes for metagenomic binning, comparative biology and taxonomic classification.</title>
        <authorList>
            <person name="Goeker M."/>
        </authorList>
    </citation>
    <scope>NUCLEOTIDE SEQUENCE</scope>
    <source>
        <strain evidence="3">DSM 25523</strain>
    </source>
</reference>
<evidence type="ECO:0000256" key="1">
    <source>
        <dbReference type="SAM" id="SignalP"/>
    </source>
</evidence>
<name>A0A938XUN5_9BACL</name>
<evidence type="ECO:0000259" key="2">
    <source>
        <dbReference type="PROSITE" id="PS51272"/>
    </source>
</evidence>
<feature type="chain" id="PRO_5037796792" description="SLH domain-containing protein" evidence="1">
    <location>
        <begin position="27"/>
        <end position="757"/>
    </location>
</feature>
<feature type="domain" description="SLH" evidence="2">
    <location>
        <begin position="692"/>
        <end position="754"/>
    </location>
</feature>
<dbReference type="AlphaFoldDB" id="A0A938XUN5"/>
<dbReference type="Pfam" id="PF00395">
    <property type="entry name" value="SLH"/>
    <property type="match status" value="2"/>
</dbReference>
<dbReference type="Pfam" id="PF16244">
    <property type="entry name" value="DUF4901"/>
    <property type="match status" value="2"/>
</dbReference>
<evidence type="ECO:0000313" key="4">
    <source>
        <dbReference type="Proteomes" id="UP000717624"/>
    </source>
</evidence>
<keyword evidence="1" id="KW-0732">Signal</keyword>
<dbReference type="PROSITE" id="PS51272">
    <property type="entry name" value="SLH"/>
    <property type="match status" value="2"/>
</dbReference>
<comment type="caution">
    <text evidence="3">The sequence shown here is derived from an EMBL/GenBank/DDBJ whole genome shotgun (WGS) entry which is preliminary data.</text>
</comment>
<dbReference type="InterPro" id="IPR032599">
    <property type="entry name" value="YcdB/YcdC_rep_domain"/>
</dbReference>
<dbReference type="Proteomes" id="UP000717624">
    <property type="component" value="Unassembled WGS sequence"/>
</dbReference>
<proteinExistence type="predicted"/>
<protein>
    <recommendedName>
        <fullName evidence="2">SLH domain-containing protein</fullName>
    </recommendedName>
</protein>
<evidence type="ECO:0000313" key="3">
    <source>
        <dbReference type="EMBL" id="MBM7590798.1"/>
    </source>
</evidence>
<feature type="signal peptide" evidence="1">
    <location>
        <begin position="1"/>
        <end position="26"/>
    </location>
</feature>
<sequence>MSKLWKRSGALLMSSALLFPVLPAYAAKADHASVASPGILPLPTKPVSAVQASQANLSQSQALQLAQKLIALPKGVELRNSSFESANAWRSFPEWSFYWVKEDATDRVPQISINVGINADTGELTSYYYHENTPEQPDYSSVISRAEAQTIAERFLKEKSPTKVAETQLYTKGTVPSKTPLNSEASYSFRFVRIVNGLPFPDNGIDIYVNGQGKISSFQMNWDNRIQFAPVEQAISAQQARDKFAELTRAELSYIVPWENQRGNPSPILVYQNPFHFYLDAVDGKQLTLELKPRDVEEELIPVSQTALSSRHSGQRLTQENAIAMAEKLFNLSGYQLENINFQENDYRGNRPVWNLYYRSRENNAQEKHLSIAMDAINGDIYSFSKYAEMMPMQSGSVELPIPADLQEEAIKQIRRLTPALASQFYWNKTTNPTSPDSEQVTLLFQRYVNGIQAATGTAYVTFAANGELTNYNVDFGKESYPARVPTAKPAESALSAWLQEAEAELVYMQTPVKMEAKASSTSAAQTQRQAFPVYRLVTTPYETPYAYQAETGNWINIANGNPISLHRPDPTDLSGHPAEKELLLMYEYDALSLKDGKIMPEQRITRGEMIDMLMIALNQGRIYPDPARKASFSDVASNSRYFASVEAAVDRGLLDPSSKTLKPDEPITREELADLIVRALGYKKLADYSRLFAADFTDVQDSKLRGPIAIVTTLGIMSAENNRFQPEAPVSRADAAVAFYRFLEKRGELAEQNSRF</sequence>